<feature type="non-terminal residue" evidence="3">
    <location>
        <position position="1"/>
    </location>
</feature>
<keyword evidence="4" id="KW-1185">Reference proteome</keyword>
<gene>
    <name evidence="3" type="ORF">ANCCAN_07054</name>
</gene>
<dbReference type="Proteomes" id="UP000252519">
    <property type="component" value="Unassembled WGS sequence"/>
</dbReference>
<dbReference type="OrthoDB" id="5873841at2759"/>
<sequence>SFRLLIAASIIVLVVVVAVSIFAYLFIRSKRAEMQKPHRRRRAPKQEKPKPKAAKMKAAKIDMKEFKAGRLVMKAKFEGEVKHDLDDEQSAALSNVAFDPKQNSIAFIGTTIEKLEGQSQMTAAGITERLNPQDASPLKVPGISEENQPMSKESKVPTGEKATMSRETKSSAEAKPSKSREFKESVGSAEGKKSKSKAVKTVKRHGGGKSHHRVLKPKPEIK</sequence>
<comment type="caution">
    <text evidence="3">The sequence shown here is derived from an EMBL/GenBank/DDBJ whole genome shotgun (WGS) entry which is preliminary data.</text>
</comment>
<feature type="transmembrane region" description="Helical" evidence="2">
    <location>
        <begin position="6"/>
        <end position="27"/>
    </location>
</feature>
<reference evidence="3 4" key="1">
    <citation type="submission" date="2014-10" db="EMBL/GenBank/DDBJ databases">
        <title>Draft genome of the hookworm Ancylostoma caninum.</title>
        <authorList>
            <person name="Mitreva M."/>
        </authorList>
    </citation>
    <scope>NUCLEOTIDE SEQUENCE [LARGE SCALE GENOMIC DNA]</scope>
    <source>
        <strain evidence="3 4">Baltimore</strain>
    </source>
</reference>
<keyword evidence="2" id="KW-0472">Membrane</keyword>
<accession>A0A368GV52</accession>
<evidence type="ECO:0000256" key="1">
    <source>
        <dbReference type="SAM" id="MobiDB-lite"/>
    </source>
</evidence>
<dbReference type="EMBL" id="JOJR01000071">
    <property type="protein sequence ID" value="RCN46875.1"/>
    <property type="molecule type" value="Genomic_DNA"/>
</dbReference>
<protein>
    <submittedName>
        <fullName evidence="3">Uncharacterized protein</fullName>
    </submittedName>
</protein>
<feature type="compositionally biased region" description="Basic and acidic residues" evidence="1">
    <location>
        <begin position="163"/>
        <end position="184"/>
    </location>
</feature>
<name>A0A368GV52_ANCCA</name>
<feature type="compositionally biased region" description="Basic residues" evidence="1">
    <location>
        <begin position="194"/>
        <end position="216"/>
    </location>
</feature>
<feature type="region of interest" description="Disordered" evidence="1">
    <location>
        <begin position="35"/>
        <end position="55"/>
    </location>
</feature>
<evidence type="ECO:0000256" key="2">
    <source>
        <dbReference type="SAM" id="Phobius"/>
    </source>
</evidence>
<keyword evidence="2" id="KW-0812">Transmembrane</keyword>
<evidence type="ECO:0000313" key="4">
    <source>
        <dbReference type="Proteomes" id="UP000252519"/>
    </source>
</evidence>
<evidence type="ECO:0000313" key="3">
    <source>
        <dbReference type="EMBL" id="RCN46875.1"/>
    </source>
</evidence>
<dbReference type="AlphaFoldDB" id="A0A368GV52"/>
<proteinExistence type="predicted"/>
<organism evidence="3 4">
    <name type="scientific">Ancylostoma caninum</name>
    <name type="common">Dog hookworm</name>
    <dbReference type="NCBI Taxonomy" id="29170"/>
    <lineage>
        <taxon>Eukaryota</taxon>
        <taxon>Metazoa</taxon>
        <taxon>Ecdysozoa</taxon>
        <taxon>Nematoda</taxon>
        <taxon>Chromadorea</taxon>
        <taxon>Rhabditida</taxon>
        <taxon>Rhabditina</taxon>
        <taxon>Rhabditomorpha</taxon>
        <taxon>Strongyloidea</taxon>
        <taxon>Ancylostomatidae</taxon>
        <taxon>Ancylostomatinae</taxon>
        <taxon>Ancylostoma</taxon>
    </lineage>
</organism>
<keyword evidence="2" id="KW-1133">Transmembrane helix</keyword>
<feature type="region of interest" description="Disordered" evidence="1">
    <location>
        <begin position="128"/>
        <end position="222"/>
    </location>
</feature>